<feature type="coiled-coil region" evidence="1">
    <location>
        <begin position="83"/>
        <end position="114"/>
    </location>
</feature>
<proteinExistence type="predicted"/>
<comment type="caution">
    <text evidence="2">The sequence shown here is derived from an EMBL/GenBank/DDBJ whole genome shotgun (WGS) entry which is preliminary data.</text>
</comment>
<keyword evidence="1" id="KW-0175">Coiled coil</keyword>
<keyword evidence="3" id="KW-1185">Reference proteome</keyword>
<accession>A0A8S1MJ48</accession>
<sequence length="121" mass="14902">MQQTTDQMKMQWLQKKILSVQVLNFKIHGINKKIEEPKIMVFTMNPVMERHKQWLEEFRLQNQFKKHAKEEEQIREVEKYKRVRDLAKKNREMTKQMKEEYKQINELIQKELKNDGPKSKT</sequence>
<evidence type="ECO:0000313" key="3">
    <source>
        <dbReference type="Proteomes" id="UP000688137"/>
    </source>
</evidence>
<evidence type="ECO:0000313" key="2">
    <source>
        <dbReference type="EMBL" id="CAD8079489.1"/>
    </source>
</evidence>
<protein>
    <submittedName>
        <fullName evidence="2">Uncharacterized protein</fullName>
    </submittedName>
</protein>
<reference evidence="2" key="1">
    <citation type="submission" date="2021-01" db="EMBL/GenBank/DDBJ databases">
        <authorList>
            <consortium name="Genoscope - CEA"/>
            <person name="William W."/>
        </authorList>
    </citation>
    <scope>NUCLEOTIDE SEQUENCE</scope>
</reference>
<organism evidence="2 3">
    <name type="scientific">Paramecium primaurelia</name>
    <dbReference type="NCBI Taxonomy" id="5886"/>
    <lineage>
        <taxon>Eukaryota</taxon>
        <taxon>Sar</taxon>
        <taxon>Alveolata</taxon>
        <taxon>Ciliophora</taxon>
        <taxon>Intramacronucleata</taxon>
        <taxon>Oligohymenophorea</taxon>
        <taxon>Peniculida</taxon>
        <taxon>Parameciidae</taxon>
        <taxon>Paramecium</taxon>
    </lineage>
</organism>
<gene>
    <name evidence="2" type="ORF">PPRIM_AZ9-3.1.T0620051</name>
</gene>
<dbReference type="AlphaFoldDB" id="A0A8S1MJ48"/>
<evidence type="ECO:0000256" key="1">
    <source>
        <dbReference type="SAM" id="Coils"/>
    </source>
</evidence>
<dbReference type="PANTHER" id="PTHR41747:SF1">
    <property type="entry name" value="CHROMOSOME UNDETERMINED SCAFFOLD_128, WHOLE GENOME SHOTGUN SEQUENCE"/>
    <property type="match status" value="1"/>
</dbReference>
<name>A0A8S1MJ48_PARPR</name>
<dbReference type="Proteomes" id="UP000688137">
    <property type="component" value="Unassembled WGS sequence"/>
</dbReference>
<dbReference type="EMBL" id="CAJJDM010000063">
    <property type="protein sequence ID" value="CAD8079489.1"/>
    <property type="molecule type" value="Genomic_DNA"/>
</dbReference>
<dbReference type="PANTHER" id="PTHR41747">
    <property type="entry name" value="CHROMOSOME UNDETERMINED SCAFFOLD_128, WHOLE GENOME SHOTGUN SEQUENCE"/>
    <property type="match status" value="1"/>
</dbReference>